<accession>A0ABR9VQK7</accession>
<dbReference type="EC" id="3.1.-.-" evidence="3"/>
<dbReference type="Gene3D" id="2.30.30.110">
    <property type="match status" value="1"/>
</dbReference>
<keyword evidence="5" id="KW-1185">Reference proteome</keyword>
<evidence type="ECO:0000313" key="5">
    <source>
        <dbReference type="Proteomes" id="UP000658720"/>
    </source>
</evidence>
<organism evidence="4 5">
    <name type="scientific">Synechocystis salina LEGE 00031</name>
    <dbReference type="NCBI Taxonomy" id="1828736"/>
    <lineage>
        <taxon>Bacteria</taxon>
        <taxon>Bacillati</taxon>
        <taxon>Cyanobacteriota</taxon>
        <taxon>Cyanophyceae</taxon>
        <taxon>Synechococcales</taxon>
        <taxon>Merismopediaceae</taxon>
        <taxon>Synechocystis</taxon>
    </lineage>
</organism>
<proteinExistence type="inferred from homology"/>
<dbReference type="PANTHER" id="PTHR33988:SF3">
    <property type="entry name" value="ENDORIBONUCLEASE TOXIN CHPB-RELATED"/>
    <property type="match status" value="1"/>
</dbReference>
<dbReference type="InterPro" id="IPR003477">
    <property type="entry name" value="PemK-like"/>
</dbReference>
<evidence type="ECO:0000256" key="2">
    <source>
        <dbReference type="ARBA" id="ARBA00022649"/>
    </source>
</evidence>
<reference evidence="4 5" key="1">
    <citation type="submission" date="2020-10" db="EMBL/GenBank/DDBJ databases">
        <authorList>
            <person name="Castelo-Branco R."/>
            <person name="Eusebio N."/>
            <person name="Adriana R."/>
            <person name="Vieira A."/>
            <person name="Brugerolle De Fraissinette N."/>
            <person name="Rezende De Castro R."/>
            <person name="Schneider M.P."/>
            <person name="Vasconcelos V."/>
            <person name="Leao P.N."/>
        </authorList>
    </citation>
    <scope>NUCLEOTIDE SEQUENCE [LARGE SCALE GENOMIC DNA]</scope>
    <source>
        <strain evidence="4 5">LEGE 00031</strain>
    </source>
</reference>
<evidence type="ECO:0000313" key="4">
    <source>
        <dbReference type="EMBL" id="MBE9253629.1"/>
    </source>
</evidence>
<gene>
    <name evidence="4" type="ORF">IQ217_07130</name>
</gene>
<evidence type="ECO:0000256" key="3">
    <source>
        <dbReference type="PIRNR" id="PIRNR033490"/>
    </source>
</evidence>
<dbReference type="InterPro" id="IPR011067">
    <property type="entry name" value="Plasmid_toxin/cell-grow_inhib"/>
</dbReference>
<keyword evidence="2" id="KW-1277">Toxin-antitoxin system</keyword>
<dbReference type="EMBL" id="JADEVV010000015">
    <property type="protein sequence ID" value="MBE9253629.1"/>
    <property type="molecule type" value="Genomic_DNA"/>
</dbReference>
<comment type="caution">
    <text evidence="4">The sequence shown here is derived from an EMBL/GenBank/DDBJ whole genome shotgun (WGS) entry which is preliminary data.</text>
</comment>
<evidence type="ECO:0000256" key="1">
    <source>
        <dbReference type="ARBA" id="ARBA00007521"/>
    </source>
</evidence>
<dbReference type="Proteomes" id="UP000658720">
    <property type="component" value="Unassembled WGS sequence"/>
</dbReference>
<keyword evidence="3" id="KW-0255">Endonuclease</keyword>
<protein>
    <recommendedName>
        <fullName evidence="3">mRNA interferase</fullName>
        <ecNumber evidence="3">3.1.-.-</ecNumber>
    </recommendedName>
</protein>
<comment type="similarity">
    <text evidence="1 3">Belongs to the PemK/MazF family.</text>
</comment>
<dbReference type="Pfam" id="PF02452">
    <property type="entry name" value="PemK_toxin"/>
    <property type="match status" value="1"/>
</dbReference>
<keyword evidence="3" id="KW-0378">Hydrolase</keyword>
<dbReference type="PANTHER" id="PTHR33988">
    <property type="entry name" value="ENDORIBONUCLEASE MAZF-RELATED"/>
    <property type="match status" value="1"/>
</dbReference>
<comment type="function">
    <text evidence="3">Toxic component of a type II toxin-antitoxin (TA) system.</text>
</comment>
<keyword evidence="3" id="KW-0540">Nuclease</keyword>
<dbReference type="PIRSF" id="PIRSF033490">
    <property type="entry name" value="MazF"/>
    <property type="match status" value="1"/>
</dbReference>
<dbReference type="SUPFAM" id="SSF50118">
    <property type="entry name" value="Cell growth inhibitor/plasmid maintenance toxic component"/>
    <property type="match status" value="1"/>
</dbReference>
<name>A0ABR9VQK7_9SYNC</name>
<dbReference type="RefSeq" id="WP_194019414.1">
    <property type="nucleotide sequence ID" value="NZ_JADEVV010000015.1"/>
</dbReference>
<sequence length="116" mass="12873">MVKISGIVPKRGHIIFLELNPRIGSEQSGDRPALVISPTDYNRISRLTLICPITSRIKGWPFEVKLPPDLEIQGVVLVDQIRAVDCQARNAKIVEEAPTETMMEVLARLETLVGLS</sequence>